<comment type="caution">
    <text evidence="4">The sequence shown here is derived from an EMBL/GenBank/DDBJ whole genome shotgun (WGS) entry which is preliminary data.</text>
</comment>
<evidence type="ECO:0000313" key="4">
    <source>
        <dbReference type="EMBL" id="MFC7333092.1"/>
    </source>
</evidence>
<feature type="domain" description="Bacteriophage tail tape measure N-terminal" evidence="2">
    <location>
        <begin position="71"/>
        <end position="221"/>
    </location>
</feature>
<dbReference type="RefSeq" id="WP_377357947.1">
    <property type="nucleotide sequence ID" value="NZ_JBHTCM010000009.1"/>
</dbReference>
<keyword evidence="5" id="KW-1185">Reference proteome</keyword>
<dbReference type="EMBL" id="JBHTCM010000009">
    <property type="protein sequence ID" value="MFC7333092.1"/>
    <property type="molecule type" value="Genomic_DNA"/>
</dbReference>
<evidence type="ECO:0000256" key="1">
    <source>
        <dbReference type="SAM" id="MobiDB-lite"/>
    </source>
</evidence>
<gene>
    <name evidence="4" type="ORF">ACFQPS_07950</name>
</gene>
<dbReference type="InterPro" id="IPR006431">
    <property type="entry name" value="Phage_tape_meas_C"/>
</dbReference>
<organism evidence="4 5">
    <name type="scientific">Rhodocista pekingensis</name>
    <dbReference type="NCBI Taxonomy" id="201185"/>
    <lineage>
        <taxon>Bacteria</taxon>
        <taxon>Pseudomonadati</taxon>
        <taxon>Pseudomonadota</taxon>
        <taxon>Alphaproteobacteria</taxon>
        <taxon>Rhodospirillales</taxon>
        <taxon>Azospirillaceae</taxon>
        <taxon>Rhodocista</taxon>
    </lineage>
</organism>
<evidence type="ECO:0000259" key="3">
    <source>
        <dbReference type="Pfam" id="PF09718"/>
    </source>
</evidence>
<feature type="domain" description="Bacteriophage tail tape measure C-terminal" evidence="3">
    <location>
        <begin position="673"/>
        <end position="747"/>
    </location>
</feature>
<name>A0ABW2KV98_9PROT</name>
<feature type="compositionally biased region" description="Basic and acidic residues" evidence="1">
    <location>
        <begin position="367"/>
        <end position="385"/>
    </location>
</feature>
<evidence type="ECO:0000259" key="2">
    <source>
        <dbReference type="Pfam" id="PF06791"/>
    </source>
</evidence>
<feature type="region of interest" description="Disordered" evidence="1">
    <location>
        <begin position="365"/>
        <end position="385"/>
    </location>
</feature>
<dbReference type="Pfam" id="PF09718">
    <property type="entry name" value="Tape_meas_lam_C"/>
    <property type="match status" value="1"/>
</dbReference>
<proteinExistence type="predicted"/>
<sequence length="890" mass="93344">MTDRTIAVRLAAIGGDRVRAELREVGTTGERALQRIEQASQPASRALQAVDAAAGEVRGEAEAMAGRLGPAGAALAALGPVGLAAAAAMGVLSIGITEGLKAAGEAEQSLRRLEAVLKATGYSAGLTGEQIAAFADGQEEATLASAEAVQDAASVLATFRSVAGESFTRALTLAGDMAAVFGGDLSSAAMQLGKALEDPVEGLSALRRVGVSFTGSQAEVIRSLVETGQVAGAQRIILDALEQQVGGAAKAEAGGVTGAANRLSDAWGKMLEEVGKTPAVAGPAEAVLDLLARAANGWANILQGRPIDQRIVALNRQLVEAQDRAAEIQAIVDASNGRFGQRRLADARADVARLEAELDSLITEARQQADKADADQRQADEGRARAEAERRAEIIAEWRRKLDDGLGQLANDPAERLARVNAELDRTRQALEALRSPDGSNADAVNSALAKAEELARRRITQIEQPERDRAAREQDAETKRRQAAMDAIDGQIAALARERDAVALSARERAIQTELLHAEETARRGGIALTDAQREAIRAEVGANYDAAAATAERNRLMEEGARLTDSLLDPTERYQAELARLQALLEAGAITWETYSKALERAAQADPETQKRNRLLEQGAWLTERLLSPTQEYAAAIAKLNELQAAGAITSETRALAEEQAADRLLAASRRWQDGAIRGLEDYADAASNAAAQVEDVISSAFGRLEDALVDLVTRQKLSIADLLNAIAADFARMMIRMSITAPLAQAASSALAGIFHGGGMAGGAAPARVVSPAAFLAAPRLHSGTMPWLAADEIPAILQRGEIVLNRAQSAAMVAGGTRSEAGTGGPVYMIQVDARGADDPETVTARVEAALDQALAVRLPGVVKAAASVARSQVADEWSRRGGRLG</sequence>
<dbReference type="Proteomes" id="UP001596456">
    <property type="component" value="Unassembled WGS sequence"/>
</dbReference>
<reference evidence="5" key="1">
    <citation type="journal article" date="2019" name="Int. J. Syst. Evol. Microbiol.">
        <title>The Global Catalogue of Microorganisms (GCM) 10K type strain sequencing project: providing services to taxonomists for standard genome sequencing and annotation.</title>
        <authorList>
            <consortium name="The Broad Institute Genomics Platform"/>
            <consortium name="The Broad Institute Genome Sequencing Center for Infectious Disease"/>
            <person name="Wu L."/>
            <person name="Ma J."/>
        </authorList>
    </citation>
    <scope>NUCLEOTIDE SEQUENCE [LARGE SCALE GENOMIC DNA]</scope>
    <source>
        <strain evidence="5">CGMCC 1.16275</strain>
    </source>
</reference>
<accession>A0ABW2KV98</accession>
<evidence type="ECO:0000313" key="5">
    <source>
        <dbReference type="Proteomes" id="UP001596456"/>
    </source>
</evidence>
<protein>
    <submittedName>
        <fullName evidence="4">Phage tail tape measure C-terminal domain-containing protein</fullName>
    </submittedName>
</protein>
<dbReference type="Pfam" id="PF06791">
    <property type="entry name" value="TMP_2"/>
    <property type="match status" value="1"/>
</dbReference>
<dbReference type="InterPro" id="IPR009628">
    <property type="entry name" value="Phage_tape_measure_N"/>
</dbReference>